<evidence type="ECO:0000313" key="2">
    <source>
        <dbReference type="EMBL" id="KAJ3136368.1"/>
    </source>
</evidence>
<evidence type="ECO:0000256" key="1">
    <source>
        <dbReference type="SAM" id="MobiDB-lite"/>
    </source>
</evidence>
<sequence>MSRHRHVRNLALDDYVDNGDDDDYSDEDYDKNDLQNEPEPIQIAYTAPSRNVSGKSSAISTPSMRKASVPLTGK</sequence>
<feature type="region of interest" description="Disordered" evidence="1">
    <location>
        <begin position="1"/>
        <end position="74"/>
    </location>
</feature>
<name>A0AAD5T9X2_9FUNG</name>
<protein>
    <submittedName>
        <fullName evidence="2">Uncharacterized protein</fullName>
    </submittedName>
</protein>
<proteinExistence type="predicted"/>
<organism evidence="2 3">
    <name type="scientific">Physocladia obscura</name>
    <dbReference type="NCBI Taxonomy" id="109957"/>
    <lineage>
        <taxon>Eukaryota</taxon>
        <taxon>Fungi</taxon>
        <taxon>Fungi incertae sedis</taxon>
        <taxon>Chytridiomycota</taxon>
        <taxon>Chytridiomycota incertae sedis</taxon>
        <taxon>Chytridiomycetes</taxon>
        <taxon>Chytridiales</taxon>
        <taxon>Chytriomycetaceae</taxon>
        <taxon>Physocladia</taxon>
    </lineage>
</organism>
<accession>A0AAD5T9X2</accession>
<reference evidence="2" key="1">
    <citation type="submission" date="2020-05" db="EMBL/GenBank/DDBJ databases">
        <title>Phylogenomic resolution of chytrid fungi.</title>
        <authorList>
            <person name="Stajich J.E."/>
            <person name="Amses K."/>
            <person name="Simmons R."/>
            <person name="Seto K."/>
            <person name="Myers J."/>
            <person name="Bonds A."/>
            <person name="Quandt C.A."/>
            <person name="Barry K."/>
            <person name="Liu P."/>
            <person name="Grigoriev I."/>
            <person name="Longcore J.E."/>
            <person name="James T.Y."/>
        </authorList>
    </citation>
    <scope>NUCLEOTIDE SEQUENCE</scope>
    <source>
        <strain evidence="2">JEL0513</strain>
    </source>
</reference>
<keyword evidence="3" id="KW-1185">Reference proteome</keyword>
<dbReference type="AlphaFoldDB" id="A0AAD5T9X2"/>
<feature type="compositionally biased region" description="Acidic residues" evidence="1">
    <location>
        <begin position="14"/>
        <end position="30"/>
    </location>
</feature>
<dbReference type="EMBL" id="JADGJH010000139">
    <property type="protein sequence ID" value="KAJ3136368.1"/>
    <property type="molecule type" value="Genomic_DNA"/>
</dbReference>
<evidence type="ECO:0000313" key="3">
    <source>
        <dbReference type="Proteomes" id="UP001211907"/>
    </source>
</evidence>
<dbReference type="Proteomes" id="UP001211907">
    <property type="component" value="Unassembled WGS sequence"/>
</dbReference>
<feature type="compositionally biased region" description="Polar residues" evidence="1">
    <location>
        <begin position="48"/>
        <end position="63"/>
    </location>
</feature>
<gene>
    <name evidence="2" type="ORF">HK100_001745</name>
</gene>
<comment type="caution">
    <text evidence="2">The sequence shown here is derived from an EMBL/GenBank/DDBJ whole genome shotgun (WGS) entry which is preliminary data.</text>
</comment>